<protein>
    <recommendedName>
        <fullName evidence="4">Flagella synthesis protein FlgN</fullName>
    </recommendedName>
</protein>
<evidence type="ECO:0008006" key="4">
    <source>
        <dbReference type="Google" id="ProtNLM"/>
    </source>
</evidence>
<keyword evidence="3" id="KW-1185">Reference proteome</keyword>
<dbReference type="SUPFAM" id="SSF140566">
    <property type="entry name" value="FlgN-like"/>
    <property type="match status" value="1"/>
</dbReference>
<dbReference type="RefSeq" id="WP_079725840.1">
    <property type="nucleotide sequence ID" value="NZ_BMCL01000001.1"/>
</dbReference>
<evidence type="ECO:0000313" key="3">
    <source>
        <dbReference type="Proteomes" id="UP000190341"/>
    </source>
</evidence>
<evidence type="ECO:0000313" key="2">
    <source>
        <dbReference type="EMBL" id="SKC80526.1"/>
    </source>
</evidence>
<sequence length="115" mass="12579">MPAPMDDLLDTLGAALAEERRAILDHDVEALMRSTQAKLATLRQLEARAPGADASFDARLRELSEANQANGALLSRRRREVNWALRHLGRSESSGAYDANGQTDTINRSRPLGVV</sequence>
<dbReference type="STRING" id="428993.SAMN06296058_3333"/>
<proteinExistence type="predicted"/>
<name>A0A1T5LWZ3_9GAMM</name>
<dbReference type="AlphaFoldDB" id="A0A1T5LWZ3"/>
<reference evidence="2 3" key="1">
    <citation type="submission" date="2017-02" db="EMBL/GenBank/DDBJ databases">
        <authorList>
            <person name="Peterson S.W."/>
        </authorList>
    </citation>
    <scope>NUCLEOTIDE SEQUENCE [LARGE SCALE GENOMIC DNA]</scope>
    <source>
        <strain evidence="2 3">P15</strain>
    </source>
</reference>
<dbReference type="OrthoDB" id="5988061at2"/>
<dbReference type="Proteomes" id="UP000190341">
    <property type="component" value="Unassembled WGS sequence"/>
</dbReference>
<organism evidence="2 3">
    <name type="scientific">Pseudoxanthomonas indica</name>
    <dbReference type="NCBI Taxonomy" id="428993"/>
    <lineage>
        <taxon>Bacteria</taxon>
        <taxon>Pseudomonadati</taxon>
        <taxon>Pseudomonadota</taxon>
        <taxon>Gammaproteobacteria</taxon>
        <taxon>Lysobacterales</taxon>
        <taxon>Lysobacteraceae</taxon>
        <taxon>Pseudoxanthomonas</taxon>
    </lineage>
</organism>
<accession>A0A1T5LWZ3</accession>
<dbReference type="InterPro" id="IPR036679">
    <property type="entry name" value="FlgN-like_sf"/>
</dbReference>
<gene>
    <name evidence="2" type="ORF">SAMN06296058_3333</name>
</gene>
<dbReference type="GO" id="GO:0044780">
    <property type="term" value="P:bacterial-type flagellum assembly"/>
    <property type="evidence" value="ECO:0007669"/>
    <property type="project" value="InterPro"/>
</dbReference>
<feature type="region of interest" description="Disordered" evidence="1">
    <location>
        <begin position="93"/>
        <end position="115"/>
    </location>
</feature>
<evidence type="ECO:0000256" key="1">
    <source>
        <dbReference type="SAM" id="MobiDB-lite"/>
    </source>
</evidence>
<dbReference type="EMBL" id="FUZV01000002">
    <property type="protein sequence ID" value="SKC80526.1"/>
    <property type="molecule type" value="Genomic_DNA"/>
</dbReference>